<dbReference type="Gene3D" id="3.40.50.1820">
    <property type="entry name" value="alpha/beta hydrolase"/>
    <property type="match status" value="1"/>
</dbReference>
<dbReference type="GO" id="GO:0004497">
    <property type="term" value="F:monooxygenase activity"/>
    <property type="evidence" value="ECO:0007669"/>
    <property type="project" value="InterPro"/>
</dbReference>
<dbReference type="PROSITE" id="PS00086">
    <property type="entry name" value="CYTOCHROME_P450"/>
    <property type="match status" value="1"/>
</dbReference>
<dbReference type="InterPro" id="IPR001128">
    <property type="entry name" value="Cyt_P450"/>
</dbReference>
<dbReference type="InterPro" id="IPR005674">
    <property type="entry name" value="CocE/Ser_esterase"/>
</dbReference>
<evidence type="ECO:0000256" key="5">
    <source>
        <dbReference type="ARBA" id="ARBA00022801"/>
    </source>
</evidence>
<dbReference type="InterPro" id="IPR029058">
    <property type="entry name" value="AB_hydrolase_fold"/>
</dbReference>
<dbReference type="Gene3D" id="1.10.3020.20">
    <property type="match status" value="1"/>
</dbReference>
<evidence type="ECO:0000256" key="2">
    <source>
        <dbReference type="ARBA" id="ARBA00010617"/>
    </source>
</evidence>
<comment type="cofactor">
    <cofactor evidence="1 8">
        <name>heme</name>
        <dbReference type="ChEBI" id="CHEBI:30413"/>
    </cofactor>
</comment>
<comment type="similarity">
    <text evidence="2">Belongs to the cytochrome P450 family.</text>
</comment>
<dbReference type="PANTHER" id="PTHR24305">
    <property type="entry name" value="CYTOCHROME P450"/>
    <property type="match status" value="1"/>
</dbReference>
<dbReference type="InterPro" id="IPR036396">
    <property type="entry name" value="Cyt_P450_sf"/>
</dbReference>
<keyword evidence="3 8" id="KW-0349">Heme</keyword>
<dbReference type="PRINTS" id="PR00463">
    <property type="entry name" value="EP450I"/>
</dbReference>
<dbReference type="CDD" id="cd11059">
    <property type="entry name" value="CYP_fungal"/>
    <property type="match status" value="1"/>
</dbReference>
<dbReference type="SUPFAM" id="SSF53474">
    <property type="entry name" value="alpha/beta-Hydrolases"/>
    <property type="match status" value="1"/>
</dbReference>
<dbReference type="SMART" id="SM00939">
    <property type="entry name" value="PepX_C"/>
    <property type="match status" value="1"/>
</dbReference>
<evidence type="ECO:0000256" key="6">
    <source>
        <dbReference type="ARBA" id="ARBA00023002"/>
    </source>
</evidence>
<dbReference type="GO" id="GO:0005506">
    <property type="term" value="F:iron ion binding"/>
    <property type="evidence" value="ECO:0007669"/>
    <property type="project" value="InterPro"/>
</dbReference>
<dbReference type="InterPro" id="IPR013736">
    <property type="entry name" value="Xaa-Pro_dipept_C"/>
</dbReference>
<feature type="binding site" description="axial binding residue" evidence="8">
    <location>
        <position position="1000"/>
    </location>
    <ligand>
        <name>heme</name>
        <dbReference type="ChEBI" id="CHEBI:30413"/>
    </ligand>
    <ligandPart>
        <name>Fe</name>
        <dbReference type="ChEBI" id="CHEBI:18248"/>
    </ligandPart>
</feature>
<dbReference type="Gene3D" id="1.10.630.10">
    <property type="entry name" value="Cytochrome P450"/>
    <property type="match status" value="1"/>
</dbReference>
<dbReference type="Gene3D" id="2.60.120.260">
    <property type="entry name" value="Galactose-binding domain-like"/>
    <property type="match status" value="1"/>
</dbReference>
<dbReference type="Pfam" id="PF08530">
    <property type="entry name" value="PepX_C"/>
    <property type="match status" value="1"/>
</dbReference>
<dbReference type="SUPFAM" id="SSF49785">
    <property type="entry name" value="Galactose-binding domain-like"/>
    <property type="match status" value="1"/>
</dbReference>
<feature type="region of interest" description="Disordered" evidence="9">
    <location>
        <begin position="359"/>
        <end position="379"/>
    </location>
</feature>
<evidence type="ECO:0000259" key="10">
    <source>
        <dbReference type="SMART" id="SM00939"/>
    </source>
</evidence>
<evidence type="ECO:0000313" key="11">
    <source>
        <dbReference type="EMBL" id="KAF5560172.1"/>
    </source>
</evidence>
<dbReference type="InterPro" id="IPR000383">
    <property type="entry name" value="Xaa-Pro-like_dom"/>
</dbReference>
<evidence type="ECO:0000256" key="1">
    <source>
        <dbReference type="ARBA" id="ARBA00001971"/>
    </source>
</evidence>
<evidence type="ECO:0000256" key="4">
    <source>
        <dbReference type="ARBA" id="ARBA00022723"/>
    </source>
</evidence>
<keyword evidence="5" id="KW-0378">Hydrolase</keyword>
<keyword evidence="7 8" id="KW-0408">Iron</keyword>
<dbReference type="GO" id="GO:0008239">
    <property type="term" value="F:dipeptidyl-peptidase activity"/>
    <property type="evidence" value="ECO:0007669"/>
    <property type="project" value="InterPro"/>
</dbReference>
<dbReference type="EMBL" id="JAAOAO010000159">
    <property type="protein sequence ID" value="KAF5560172.1"/>
    <property type="molecule type" value="Genomic_DNA"/>
</dbReference>
<keyword evidence="6" id="KW-0560">Oxidoreductase</keyword>
<evidence type="ECO:0000256" key="9">
    <source>
        <dbReference type="SAM" id="MobiDB-lite"/>
    </source>
</evidence>
<dbReference type="Pfam" id="PF02129">
    <property type="entry name" value="Peptidase_S15"/>
    <property type="match status" value="1"/>
</dbReference>
<keyword evidence="4 8" id="KW-0479">Metal-binding</keyword>
<sequence>MPENKYLTIDKDSFPYTFIKNVDIPLKTYEKGLLRANVFLPKDAAPFGDKTYPVIATYGPYGKDVRYEIFYKKSWEQLNPEMKSTHSAWETPDPAYWTSKGYIVLRVDERGAGQSPGLLDTMSRGTSEAFFDVIEWAAEQEWSSGKVGLLGISYYAGTQWRVAARKPKGLAAIIPWEGMSDYYRDRVRHGGILSDRFIGLNLDFWWNNGVSPCQYGKPGRSARSWGEDTLEGDLDEETLLKNRRDQTVDTAVHKFRDEEYYRTRDFDVEAIEVPLLSVANWVSVKGGILLHLRGNVLGWIRASSKYKFLHFIVGRHDLPFYYPESAELQLSFFNSFLKDDDKDGWKSGKQPRVRLTLRKGEAGVDDPEREHGFPSRDEADWPLPGTNYTKFYLTSDNALSTEPSTSASTIEYDALNGEPIRFAYKTSSTLEITGHIVAHLTVAASRKSPDAIPPSDIDLFITLRKINAKGEEVFYTGTMGDPVPIVKGWQRVSLRKVDESNSFHREYLPYRNYYSSDVQQVVENQRYEVDVEVWPTNVVLEPEETLVLEIAGHDTQGVGKFSHEHPDDRDPDIFDGKNIITVGGEASWITLPAVAKVKTALYGPLSKIPGPAVGRWTNLVVKYHTLSGRRMQYIDSLFTQYGHVVRISPTDIGINDPDAAKIIQKVSGGFKKSAWYDKTGSGMLGMRDREKHARRRRLLAHPLSNSSLPAFEPLIRAKVKLAMSQMEKEYRSLGYTDCHKWFSFMATDIIGDLTFGSSFRTLEQGRRSQYVEDLQAVMPTVNRRIELSPFFDLMFLLPLPHVKKFSERFQRILKYGEESIRRLQLAQLTGSLDTPIFFEKIMNPKNKENALTELEIQQEAAELMITGTDTTSNTLTYLIWSVLQNPGIRTRLEEEVSALASDFRDADLVKLPYLNAVVKESLRLYGAASGAHQRDVPEGGWEACGYMIPDTATVFTQAFSLHRLPEVFPNPHRFDPDRWLSPTAEMQDAYIPFGGGPRICIGIHLAYMELRVTTAAFFRKFRGAQVHASMTTDDMQLENYTLIAPKSHKCLIAL</sequence>
<gene>
    <name evidence="11" type="ORF">FNAPI_4340</name>
</gene>
<evidence type="ECO:0000256" key="7">
    <source>
        <dbReference type="ARBA" id="ARBA00023004"/>
    </source>
</evidence>
<feature type="domain" description="Xaa-Pro dipeptidyl-peptidase C-terminal" evidence="10">
    <location>
        <begin position="330"/>
        <end position="590"/>
    </location>
</feature>
<dbReference type="GO" id="GO:0016705">
    <property type="term" value="F:oxidoreductase activity, acting on paired donors, with incorporation or reduction of molecular oxygen"/>
    <property type="evidence" value="ECO:0007669"/>
    <property type="project" value="InterPro"/>
</dbReference>
<protein>
    <submittedName>
        <fullName evidence="11">Acyl esterase</fullName>
    </submittedName>
</protein>
<dbReference type="SUPFAM" id="SSF48264">
    <property type="entry name" value="Cytochrome P450"/>
    <property type="match status" value="1"/>
</dbReference>
<dbReference type="Pfam" id="PF00067">
    <property type="entry name" value="p450"/>
    <property type="match status" value="1"/>
</dbReference>
<accession>A0A8H5JRB6</accession>
<dbReference type="Proteomes" id="UP000574317">
    <property type="component" value="Unassembled WGS sequence"/>
</dbReference>
<proteinExistence type="inferred from homology"/>
<dbReference type="PANTHER" id="PTHR24305:SF96">
    <property type="entry name" value="CYTOCHROME P450 MONOOXYGENASE STCB-RELATED"/>
    <property type="match status" value="1"/>
</dbReference>
<dbReference type="InterPro" id="IPR017972">
    <property type="entry name" value="Cyt_P450_CS"/>
</dbReference>
<keyword evidence="12" id="KW-1185">Reference proteome</keyword>
<dbReference type="InterPro" id="IPR008979">
    <property type="entry name" value="Galactose-bd-like_sf"/>
</dbReference>
<comment type="caution">
    <text evidence="11">The sequence shown here is derived from an EMBL/GenBank/DDBJ whole genome shotgun (WGS) entry which is preliminary data.</text>
</comment>
<evidence type="ECO:0000313" key="12">
    <source>
        <dbReference type="Proteomes" id="UP000574317"/>
    </source>
</evidence>
<reference evidence="11 12" key="1">
    <citation type="submission" date="2020-05" db="EMBL/GenBank/DDBJ databases">
        <title>Identification and distribution of gene clusters putatively required for synthesis of sphingolipid metabolism inhibitors in phylogenetically diverse species of the filamentous fungus Fusarium.</title>
        <authorList>
            <person name="Kim H.-S."/>
            <person name="Busman M."/>
            <person name="Brown D.W."/>
            <person name="Divon H."/>
            <person name="Uhlig S."/>
            <person name="Proctor R.H."/>
        </authorList>
    </citation>
    <scope>NUCLEOTIDE SEQUENCE [LARGE SCALE GENOMIC DNA]</scope>
    <source>
        <strain evidence="11 12">NRRL 25196</strain>
    </source>
</reference>
<dbReference type="GO" id="GO:0020037">
    <property type="term" value="F:heme binding"/>
    <property type="evidence" value="ECO:0007669"/>
    <property type="project" value="InterPro"/>
</dbReference>
<name>A0A8H5JRB6_9HYPO</name>
<evidence type="ECO:0000256" key="8">
    <source>
        <dbReference type="PIRSR" id="PIRSR602401-1"/>
    </source>
</evidence>
<dbReference type="PRINTS" id="PR00385">
    <property type="entry name" value="P450"/>
</dbReference>
<organism evidence="11 12">
    <name type="scientific">Fusarium napiforme</name>
    <dbReference type="NCBI Taxonomy" id="42672"/>
    <lineage>
        <taxon>Eukaryota</taxon>
        <taxon>Fungi</taxon>
        <taxon>Dikarya</taxon>
        <taxon>Ascomycota</taxon>
        <taxon>Pezizomycotina</taxon>
        <taxon>Sordariomycetes</taxon>
        <taxon>Hypocreomycetidae</taxon>
        <taxon>Hypocreales</taxon>
        <taxon>Nectriaceae</taxon>
        <taxon>Fusarium</taxon>
        <taxon>Fusarium fujikuroi species complex</taxon>
    </lineage>
</organism>
<dbReference type="AlphaFoldDB" id="A0A8H5JRB6"/>
<dbReference type="InterPro" id="IPR050121">
    <property type="entry name" value="Cytochrome_P450_monoxygenase"/>
</dbReference>
<dbReference type="InterPro" id="IPR002401">
    <property type="entry name" value="Cyt_P450_E_grp-I"/>
</dbReference>
<dbReference type="NCBIfam" id="TIGR00976">
    <property type="entry name" value="CocE_NonD"/>
    <property type="match status" value="1"/>
</dbReference>
<evidence type="ECO:0000256" key="3">
    <source>
        <dbReference type="ARBA" id="ARBA00022617"/>
    </source>
</evidence>